<dbReference type="Pfam" id="PF08541">
    <property type="entry name" value="ACP_syn_III_C"/>
    <property type="match status" value="1"/>
</dbReference>
<keyword evidence="2" id="KW-0012">Acyltransferase</keyword>
<dbReference type="SUPFAM" id="SSF53901">
    <property type="entry name" value="Thiolase-like"/>
    <property type="match status" value="1"/>
</dbReference>
<evidence type="ECO:0000256" key="1">
    <source>
        <dbReference type="ARBA" id="ARBA00022679"/>
    </source>
</evidence>
<dbReference type="RefSeq" id="WP_109568458.1">
    <property type="nucleotide sequence ID" value="NZ_CP029463.1"/>
</dbReference>
<dbReference type="GO" id="GO:0006633">
    <property type="term" value="P:fatty acid biosynthetic process"/>
    <property type="evidence" value="ECO:0007669"/>
    <property type="project" value="InterPro"/>
</dbReference>
<dbReference type="Gene3D" id="3.40.47.10">
    <property type="match status" value="1"/>
</dbReference>
<reference evidence="5 6" key="1">
    <citation type="submission" date="2018-05" db="EMBL/GenBank/DDBJ databases">
        <title>Flavobacterium sp. MEBiC07310.</title>
        <authorList>
            <person name="Baek K."/>
        </authorList>
    </citation>
    <scope>NUCLEOTIDE SEQUENCE [LARGE SCALE GENOMIC DNA]</scope>
    <source>
        <strain evidence="5 6">MEBiC07310</strain>
    </source>
</reference>
<dbReference type="CDD" id="cd00830">
    <property type="entry name" value="KAS_III"/>
    <property type="match status" value="1"/>
</dbReference>
<dbReference type="KEGG" id="fse:DI487_03665"/>
<dbReference type="InterPro" id="IPR013747">
    <property type="entry name" value="ACP_syn_III_C"/>
</dbReference>
<sequence>MLQHFKGIHITALKTCVPSQVVSNAFFEELLSPKEIKIFEKTVGIKNRRWATDNITALDLGFEAANSLLKEHDVASSEVECLIFLSQTPDYKIPFSSNILQVKLNLPQNVLCLDINAGCAGFVQGLGTAFSIAQTIKGKVLFIVAETLSKILSHKDRGTSMLFGDGAAAMLIERSTDDVSETYFQYFSDGNNADAIMIPDGGCRNVVTSHSFEIEKDDKNNQKNRLQLAMDGARVLDFTLREVAPSILQILKQANLDKEQIGAFLLHQSNQFIIKQIAAQLGVEAQKFPINIDQFGNTSGVSIPLLIQSQAENNNELDKLILSGYGSGLNWANGIISLKQTKIYPQIEL</sequence>
<feature type="domain" description="Beta-ketoacyl-[acyl-carrier-protein] synthase III N-terminal" evidence="4">
    <location>
        <begin position="113"/>
        <end position="180"/>
    </location>
</feature>
<evidence type="ECO:0000259" key="3">
    <source>
        <dbReference type="Pfam" id="PF08541"/>
    </source>
</evidence>
<evidence type="ECO:0000313" key="6">
    <source>
        <dbReference type="Proteomes" id="UP000245429"/>
    </source>
</evidence>
<dbReference type="EMBL" id="CP029463">
    <property type="protein sequence ID" value="AWM13050.1"/>
    <property type="molecule type" value="Genomic_DNA"/>
</dbReference>
<dbReference type="PANTHER" id="PTHR34069:SF2">
    <property type="entry name" value="BETA-KETOACYL-[ACYL-CARRIER-PROTEIN] SYNTHASE III"/>
    <property type="match status" value="1"/>
</dbReference>
<dbReference type="Proteomes" id="UP000245429">
    <property type="component" value="Chromosome"/>
</dbReference>
<dbReference type="InterPro" id="IPR013751">
    <property type="entry name" value="ACP_syn_III_N"/>
</dbReference>
<evidence type="ECO:0000259" key="4">
    <source>
        <dbReference type="Pfam" id="PF08545"/>
    </source>
</evidence>
<dbReference type="PANTHER" id="PTHR34069">
    <property type="entry name" value="3-OXOACYL-[ACYL-CARRIER-PROTEIN] SYNTHASE 3"/>
    <property type="match status" value="1"/>
</dbReference>
<evidence type="ECO:0008006" key="7">
    <source>
        <dbReference type="Google" id="ProtNLM"/>
    </source>
</evidence>
<evidence type="ECO:0000256" key="2">
    <source>
        <dbReference type="ARBA" id="ARBA00023315"/>
    </source>
</evidence>
<dbReference type="OrthoDB" id="9815506at2"/>
<dbReference type="Pfam" id="PF08545">
    <property type="entry name" value="ACP_syn_III"/>
    <property type="match status" value="1"/>
</dbReference>
<dbReference type="InterPro" id="IPR016039">
    <property type="entry name" value="Thiolase-like"/>
</dbReference>
<proteinExistence type="predicted"/>
<organism evidence="5 6">
    <name type="scientific">Flavobacterium sediminis</name>
    <dbReference type="NCBI Taxonomy" id="2201181"/>
    <lineage>
        <taxon>Bacteria</taxon>
        <taxon>Pseudomonadati</taxon>
        <taxon>Bacteroidota</taxon>
        <taxon>Flavobacteriia</taxon>
        <taxon>Flavobacteriales</taxon>
        <taxon>Flavobacteriaceae</taxon>
        <taxon>Flavobacterium</taxon>
    </lineage>
</organism>
<dbReference type="GO" id="GO:0004315">
    <property type="term" value="F:3-oxoacyl-[acyl-carrier-protein] synthase activity"/>
    <property type="evidence" value="ECO:0007669"/>
    <property type="project" value="InterPro"/>
</dbReference>
<name>A0A2U8QSB2_9FLAO</name>
<evidence type="ECO:0000313" key="5">
    <source>
        <dbReference type="EMBL" id="AWM13050.1"/>
    </source>
</evidence>
<feature type="domain" description="Beta-ketoacyl-[acyl-carrier-protein] synthase III C-terminal" evidence="3">
    <location>
        <begin position="251"/>
        <end position="336"/>
    </location>
</feature>
<keyword evidence="1" id="KW-0808">Transferase</keyword>
<accession>A0A2U8QSB2</accession>
<dbReference type="GO" id="GO:0044550">
    <property type="term" value="P:secondary metabolite biosynthetic process"/>
    <property type="evidence" value="ECO:0007669"/>
    <property type="project" value="TreeGrafter"/>
</dbReference>
<protein>
    <recommendedName>
        <fullName evidence="7">3-oxoacyl-ACP synthase</fullName>
    </recommendedName>
</protein>
<dbReference type="AlphaFoldDB" id="A0A2U8QSB2"/>
<keyword evidence="6" id="KW-1185">Reference proteome</keyword>
<gene>
    <name evidence="5" type="ORF">DI487_03665</name>
</gene>